<evidence type="ECO:0000259" key="2">
    <source>
        <dbReference type="PROSITE" id="PS50975"/>
    </source>
</evidence>
<dbReference type="PROSITE" id="PS50975">
    <property type="entry name" value="ATP_GRASP"/>
    <property type="match status" value="1"/>
</dbReference>
<evidence type="ECO:0000256" key="1">
    <source>
        <dbReference type="PROSITE-ProRule" id="PRU00409"/>
    </source>
</evidence>
<keyword evidence="4" id="KW-1185">Reference proteome</keyword>
<keyword evidence="1" id="KW-0067">ATP-binding</keyword>
<feature type="domain" description="ATP-grasp" evidence="2">
    <location>
        <begin position="114"/>
        <end position="285"/>
    </location>
</feature>
<evidence type="ECO:0000313" key="3">
    <source>
        <dbReference type="EMBL" id="RMB08964.1"/>
    </source>
</evidence>
<dbReference type="InterPro" id="IPR013815">
    <property type="entry name" value="ATP_grasp_subdomain_1"/>
</dbReference>
<accession>A0A3M0CH59</accession>
<dbReference type="RefSeq" id="WP_121938278.1">
    <property type="nucleotide sequence ID" value="NZ_REFR01000010.1"/>
</dbReference>
<dbReference type="Proteomes" id="UP000271227">
    <property type="component" value="Unassembled WGS sequence"/>
</dbReference>
<sequence length="288" mass="30891">MNVLITSANAKCRLIRLFQQAVHSLGGQVIAADVRQDVPARNTADIFVSLPYDHDETFAEALLAVCSTHDVRLVVPTRDGELARLSALKPVFADAGIVILVPDAGRLAPCLDKRAFVDAAGVAGVPVLPVLDIEGPPNLPAFARPVHGSGGQGACTLSCEEDWLSLRKNSGDFIVQPLCRAPEYSIDVLSDLVGDPLDAVVRRRVRVVNGESVETCVEKVPILDNAVMTLARYLKIPGHSVYQGFWSHDGVGPFLFEVNARFGGVSHVSVEAGLDSPRRLIQMVSARA</sequence>
<evidence type="ECO:0000313" key="4">
    <source>
        <dbReference type="Proteomes" id="UP000271227"/>
    </source>
</evidence>
<comment type="caution">
    <text evidence="3">The sequence shown here is derived from an EMBL/GenBank/DDBJ whole genome shotgun (WGS) entry which is preliminary data.</text>
</comment>
<dbReference type="InParanoid" id="A0A3M0CH59"/>
<dbReference type="Gene3D" id="3.30.1490.20">
    <property type="entry name" value="ATP-grasp fold, A domain"/>
    <property type="match status" value="1"/>
</dbReference>
<dbReference type="AlphaFoldDB" id="A0A3M0CH59"/>
<proteinExistence type="predicted"/>
<dbReference type="EMBL" id="REFR01000010">
    <property type="protein sequence ID" value="RMB08964.1"/>
    <property type="molecule type" value="Genomic_DNA"/>
</dbReference>
<dbReference type="GO" id="GO:0046872">
    <property type="term" value="F:metal ion binding"/>
    <property type="evidence" value="ECO:0007669"/>
    <property type="project" value="InterPro"/>
</dbReference>
<dbReference type="Pfam" id="PF21360">
    <property type="entry name" value="PylC-like_N"/>
    <property type="match status" value="1"/>
</dbReference>
<dbReference type="Gene3D" id="3.30.470.20">
    <property type="entry name" value="ATP-grasp fold, B domain"/>
    <property type="match status" value="1"/>
</dbReference>
<dbReference type="GO" id="GO:0005524">
    <property type="term" value="F:ATP binding"/>
    <property type="evidence" value="ECO:0007669"/>
    <property type="project" value="UniProtKB-UniRule"/>
</dbReference>
<reference evidence="3 4" key="1">
    <citation type="submission" date="2018-10" db="EMBL/GenBank/DDBJ databases">
        <title>Genomic Encyclopedia of Archaeal and Bacterial Type Strains, Phase II (KMG-II): from individual species to whole genera.</title>
        <authorList>
            <person name="Goeker M."/>
        </authorList>
    </citation>
    <scope>NUCLEOTIDE SEQUENCE [LARGE SCALE GENOMIC DNA]</scope>
    <source>
        <strain evidence="3 4">DSM 25217</strain>
    </source>
</reference>
<gene>
    <name evidence="3" type="ORF">BXY39_1611</name>
</gene>
<dbReference type="InterPro" id="IPR011761">
    <property type="entry name" value="ATP-grasp"/>
</dbReference>
<dbReference type="InterPro" id="IPR048764">
    <property type="entry name" value="PylC_N"/>
</dbReference>
<keyword evidence="1" id="KW-0547">Nucleotide-binding</keyword>
<name>A0A3M0CH59_9PROT</name>
<dbReference type="Gene3D" id="3.40.50.20">
    <property type="match status" value="1"/>
</dbReference>
<protein>
    <submittedName>
        <fullName evidence="3">Carbamoyl-phosphate synthase large subunit</fullName>
    </submittedName>
</protein>
<organism evidence="3 4">
    <name type="scientific">Eilatimonas milleporae</name>
    <dbReference type="NCBI Taxonomy" id="911205"/>
    <lineage>
        <taxon>Bacteria</taxon>
        <taxon>Pseudomonadati</taxon>
        <taxon>Pseudomonadota</taxon>
        <taxon>Alphaproteobacteria</taxon>
        <taxon>Kordiimonadales</taxon>
        <taxon>Kordiimonadaceae</taxon>
        <taxon>Eilatimonas</taxon>
    </lineage>
</organism>
<dbReference type="SUPFAM" id="SSF56059">
    <property type="entry name" value="Glutathione synthetase ATP-binding domain-like"/>
    <property type="match status" value="1"/>
</dbReference>
<dbReference type="Pfam" id="PF15632">
    <property type="entry name" value="ATPgrasp_Ter"/>
    <property type="match status" value="1"/>
</dbReference>
<dbReference type="OrthoDB" id="9765608at2"/>